<evidence type="ECO:0000313" key="2">
    <source>
        <dbReference type="Proteomes" id="UP000886724"/>
    </source>
</evidence>
<name>A0A9D2BMR3_9FIRM</name>
<dbReference type="AlphaFoldDB" id="A0A9D2BMR3"/>
<proteinExistence type="predicted"/>
<comment type="caution">
    <text evidence="1">The sequence shown here is derived from an EMBL/GenBank/DDBJ whole genome shotgun (WGS) entry which is preliminary data.</text>
</comment>
<organism evidence="1 2">
    <name type="scientific">Candidatus Erysipelatoclostridium merdavium</name>
    <dbReference type="NCBI Taxonomy" id="2838566"/>
    <lineage>
        <taxon>Bacteria</taxon>
        <taxon>Bacillati</taxon>
        <taxon>Bacillota</taxon>
        <taxon>Erysipelotrichia</taxon>
        <taxon>Erysipelotrichales</taxon>
        <taxon>Erysipelotrichales incertae sedis</taxon>
    </lineage>
</organism>
<sequence>MQSYWQVVDRDIIDVKRYLLTVCEDIDEVHDLVNQSMDIYILKKKIAKNKELEILVFTRIKRLIDRAVSLQEMEYDLVMMNLLIEQHFYPLLIYKYKLLNHILELGGFSVETYCLLRHLIKFSPKVIEPFVLSVCKRLNINKEKYYYLTCYILLLEKEYKKVYHYFKYISIDERIERYLPSLYNYSPRLYRKYAKMMYVPLELINE</sequence>
<reference evidence="1" key="1">
    <citation type="journal article" date="2021" name="PeerJ">
        <title>Extensive microbial diversity within the chicken gut microbiome revealed by metagenomics and culture.</title>
        <authorList>
            <person name="Gilroy R."/>
            <person name="Ravi A."/>
            <person name="Getino M."/>
            <person name="Pursley I."/>
            <person name="Horton D.L."/>
            <person name="Alikhan N.F."/>
            <person name="Baker D."/>
            <person name="Gharbi K."/>
            <person name="Hall N."/>
            <person name="Watson M."/>
            <person name="Adriaenssens E.M."/>
            <person name="Foster-Nyarko E."/>
            <person name="Jarju S."/>
            <person name="Secka A."/>
            <person name="Antonio M."/>
            <person name="Oren A."/>
            <person name="Chaudhuri R.R."/>
            <person name="La Ragione R."/>
            <person name="Hildebrand F."/>
            <person name="Pallen M.J."/>
        </authorList>
    </citation>
    <scope>NUCLEOTIDE SEQUENCE</scope>
    <source>
        <strain evidence="1">ChiGjej1B1-14440</strain>
    </source>
</reference>
<protein>
    <submittedName>
        <fullName evidence="1">Uncharacterized protein</fullName>
    </submittedName>
</protein>
<gene>
    <name evidence="1" type="ORF">H9980_04370</name>
</gene>
<dbReference type="EMBL" id="DXET01000100">
    <property type="protein sequence ID" value="HIX81192.1"/>
    <property type="molecule type" value="Genomic_DNA"/>
</dbReference>
<dbReference type="Proteomes" id="UP000886724">
    <property type="component" value="Unassembled WGS sequence"/>
</dbReference>
<accession>A0A9D2BMR3</accession>
<reference evidence="1" key="2">
    <citation type="submission" date="2021-04" db="EMBL/GenBank/DDBJ databases">
        <authorList>
            <person name="Gilroy R."/>
        </authorList>
    </citation>
    <scope>NUCLEOTIDE SEQUENCE</scope>
    <source>
        <strain evidence="1">ChiGjej1B1-14440</strain>
    </source>
</reference>
<evidence type="ECO:0000313" key="1">
    <source>
        <dbReference type="EMBL" id="HIX81192.1"/>
    </source>
</evidence>